<dbReference type="SUPFAM" id="SSF48366">
    <property type="entry name" value="Ras GEF"/>
    <property type="match status" value="1"/>
</dbReference>
<dbReference type="GO" id="GO:0007265">
    <property type="term" value="P:Ras protein signal transduction"/>
    <property type="evidence" value="ECO:0007669"/>
    <property type="project" value="TreeGrafter"/>
</dbReference>
<feature type="compositionally biased region" description="Polar residues" evidence="8">
    <location>
        <begin position="33"/>
        <end position="53"/>
    </location>
</feature>
<feature type="compositionally biased region" description="Polar residues" evidence="8">
    <location>
        <begin position="377"/>
        <end position="394"/>
    </location>
</feature>
<evidence type="ECO:0000313" key="11">
    <source>
        <dbReference type="Proteomes" id="UP001318040"/>
    </source>
</evidence>
<evidence type="ECO:0000256" key="7">
    <source>
        <dbReference type="PROSITE-ProRule" id="PRU00168"/>
    </source>
</evidence>
<dbReference type="SUPFAM" id="SSF50729">
    <property type="entry name" value="PH domain-like"/>
    <property type="match status" value="1"/>
</dbReference>
<feature type="region of interest" description="Disordered" evidence="8">
    <location>
        <begin position="314"/>
        <end position="395"/>
    </location>
</feature>
<keyword evidence="4" id="KW-0963">Cytoplasm</keyword>
<dbReference type="Proteomes" id="UP001318040">
    <property type="component" value="Chromosome 22"/>
</dbReference>
<evidence type="ECO:0000313" key="16">
    <source>
        <dbReference type="RefSeq" id="XP_032814819.1"/>
    </source>
</evidence>
<evidence type="ECO:0000256" key="3">
    <source>
        <dbReference type="ARBA" id="ARBA00022475"/>
    </source>
</evidence>
<keyword evidence="11" id="KW-1185">Reference proteome</keyword>
<evidence type="ECO:0000256" key="4">
    <source>
        <dbReference type="ARBA" id="ARBA00022490"/>
    </source>
</evidence>
<keyword evidence="6" id="KW-0472">Membrane</keyword>
<dbReference type="InterPro" id="IPR001895">
    <property type="entry name" value="RASGEF_cat_dom"/>
</dbReference>
<evidence type="ECO:0000259" key="10">
    <source>
        <dbReference type="PROSITE" id="PS50009"/>
    </source>
</evidence>
<name>A0AAJ7TD84_PETMA</name>
<evidence type="ECO:0000313" key="13">
    <source>
        <dbReference type="RefSeq" id="XP_032814815.1"/>
    </source>
</evidence>
<dbReference type="RefSeq" id="XP_032814814.1">
    <property type="nucleotide sequence ID" value="XM_032958923.1"/>
</dbReference>
<dbReference type="PROSITE" id="PS50009">
    <property type="entry name" value="RASGEF_CAT"/>
    <property type="match status" value="1"/>
</dbReference>
<dbReference type="PANTHER" id="PTHR23113">
    <property type="entry name" value="GUANINE NUCLEOTIDE EXCHANGE FACTOR"/>
    <property type="match status" value="1"/>
</dbReference>
<evidence type="ECO:0000256" key="8">
    <source>
        <dbReference type="SAM" id="MobiDB-lite"/>
    </source>
</evidence>
<evidence type="ECO:0000256" key="5">
    <source>
        <dbReference type="ARBA" id="ARBA00022658"/>
    </source>
</evidence>
<dbReference type="Gene3D" id="1.10.840.10">
    <property type="entry name" value="Ras guanine-nucleotide exchange factors catalytic domain"/>
    <property type="match status" value="1"/>
</dbReference>
<organism evidence="11 13">
    <name type="scientific">Petromyzon marinus</name>
    <name type="common">Sea lamprey</name>
    <dbReference type="NCBI Taxonomy" id="7757"/>
    <lineage>
        <taxon>Eukaryota</taxon>
        <taxon>Metazoa</taxon>
        <taxon>Chordata</taxon>
        <taxon>Craniata</taxon>
        <taxon>Vertebrata</taxon>
        <taxon>Cyclostomata</taxon>
        <taxon>Hyperoartia</taxon>
        <taxon>Petromyzontiformes</taxon>
        <taxon>Petromyzontidae</taxon>
        <taxon>Petromyzon</taxon>
    </lineage>
</organism>
<evidence type="ECO:0000256" key="6">
    <source>
        <dbReference type="ARBA" id="ARBA00023136"/>
    </source>
</evidence>
<dbReference type="SMART" id="SM00147">
    <property type="entry name" value="RasGEF"/>
    <property type="match status" value="1"/>
</dbReference>
<dbReference type="InterPro" id="IPR011993">
    <property type="entry name" value="PH-like_dom_sf"/>
</dbReference>
<dbReference type="Pfam" id="PF00169">
    <property type="entry name" value="PH"/>
    <property type="match status" value="1"/>
</dbReference>
<gene>
    <name evidence="12 13 14 15 16" type="primary">LOC116944948</name>
</gene>
<evidence type="ECO:0000256" key="1">
    <source>
        <dbReference type="ARBA" id="ARBA00004236"/>
    </source>
</evidence>
<dbReference type="Gene3D" id="2.30.29.30">
    <property type="entry name" value="Pleckstrin-homology domain (PH domain)/Phosphotyrosine-binding domain (PTB)"/>
    <property type="match status" value="1"/>
</dbReference>
<comment type="subcellular location">
    <subcellularLocation>
        <location evidence="1">Cell membrane</location>
    </subcellularLocation>
    <subcellularLocation>
        <location evidence="2">Cytoplasm</location>
    </subcellularLocation>
</comment>
<dbReference type="RefSeq" id="XP_032814819.1">
    <property type="nucleotide sequence ID" value="XM_032958928.1"/>
</dbReference>
<dbReference type="InterPro" id="IPR023578">
    <property type="entry name" value="Ras_GEF_dom_sf"/>
</dbReference>
<protein>
    <submittedName>
        <fullName evidence="12 13">Ras-specific guanine nucleotide-releasing factor RalGPS2-like isoform X1</fullName>
    </submittedName>
</protein>
<dbReference type="CDD" id="cd13310">
    <property type="entry name" value="PH_RalGPS1_2"/>
    <property type="match status" value="1"/>
</dbReference>
<proteinExistence type="predicted"/>
<dbReference type="Pfam" id="PF00617">
    <property type="entry name" value="RasGEF"/>
    <property type="match status" value="1"/>
</dbReference>
<feature type="domain" description="Ras-GEF" evidence="10">
    <location>
        <begin position="78"/>
        <end position="317"/>
    </location>
</feature>
<feature type="region of interest" description="Disordered" evidence="8">
    <location>
        <begin position="1"/>
        <end position="59"/>
    </location>
</feature>
<dbReference type="CDD" id="cd00155">
    <property type="entry name" value="RasGEF"/>
    <property type="match status" value="1"/>
</dbReference>
<evidence type="ECO:0000256" key="2">
    <source>
        <dbReference type="ARBA" id="ARBA00004496"/>
    </source>
</evidence>
<dbReference type="RefSeq" id="XP_032814815.1">
    <property type="nucleotide sequence ID" value="XM_032958924.1"/>
</dbReference>
<dbReference type="GO" id="GO:0005085">
    <property type="term" value="F:guanyl-nucleotide exchange factor activity"/>
    <property type="evidence" value="ECO:0007669"/>
    <property type="project" value="UniProtKB-KW"/>
</dbReference>
<dbReference type="AlphaFoldDB" id="A0AAJ7TD84"/>
<dbReference type="InterPro" id="IPR001849">
    <property type="entry name" value="PH_domain"/>
</dbReference>
<dbReference type="PANTHER" id="PTHR23113:SF368">
    <property type="entry name" value="CELL DIVISION CONTROL PROTEIN 25"/>
    <property type="match status" value="1"/>
</dbReference>
<dbReference type="SMART" id="SM00233">
    <property type="entry name" value="PH"/>
    <property type="match status" value="1"/>
</dbReference>
<dbReference type="InterPro" id="IPR036964">
    <property type="entry name" value="RASGEF_cat_dom_sf"/>
</dbReference>
<dbReference type="RefSeq" id="XP_032814816.1">
    <property type="nucleotide sequence ID" value="XM_032958925.1"/>
</dbReference>
<dbReference type="PROSITE" id="PS50003">
    <property type="entry name" value="PH_DOMAIN"/>
    <property type="match status" value="1"/>
</dbReference>
<feature type="compositionally biased region" description="Low complexity" evidence="8">
    <location>
        <begin position="12"/>
        <end position="26"/>
    </location>
</feature>
<evidence type="ECO:0000313" key="12">
    <source>
        <dbReference type="RefSeq" id="XP_032814814.1"/>
    </source>
</evidence>
<evidence type="ECO:0000313" key="14">
    <source>
        <dbReference type="RefSeq" id="XP_032814816.1"/>
    </source>
</evidence>
<dbReference type="RefSeq" id="XP_032814817.1">
    <property type="nucleotide sequence ID" value="XM_032958926.1"/>
</dbReference>
<reference evidence="12 13" key="1">
    <citation type="submission" date="2025-04" db="UniProtKB">
        <authorList>
            <consortium name="RefSeq"/>
        </authorList>
    </citation>
    <scope>IDENTIFICATION</scope>
    <source>
        <tissue evidence="12 13">Sperm</tissue>
    </source>
</reference>
<sequence>MEDAHKTCAAESPAPGRAASAHAAGPMEEGKGQASNFTLTAATPEQESSGSDSTDGRWAVDPKRKSYDAVLFDVLKVAPEELASQITLMDAPVFKSIQPEELSSCGWNRKEKHSLAPNVVAFTRRFNHVSFWVIREILEAQTLKIRAEILSHFIKIAKKLYELNNLHALMAVISGLLSAPIFRLSKTWACLSRRDKATFDKLDYLMSKEDNHARLREYIQSLKMTPCIPYLGIYLSDVVYIDSAHPASGSILESEKRSLHMNNILRVISDFQQFCQYDFLPMLLHVQKYLQSVQYIEELQKFVEDDNYKQSLRIEPASSTPQLAMSKEDLTGPSDLSSSPRVGRRPTAPEALSFHSPGATPPLARHTPPCCHRKSRSLGSSFVGPQSGTESKSMTLPAVRPRHLLDDSVIESSSPLRTATDASFLSSGLSIGSSEGSELSEELSYAGFDSTLPLPPHVGQMTKYATWSAGHRSRCARVHFISSSLDLDDSPLPPPSSLVNLEGALKRRTILKEGRRPTMSPWTRYWISLCGADLYFYSAKSMKVADRKHFKSRPSKKVHIAGWMVVRAADPDHSTVFQLTDPERGNVYKFQAVSDVNASLWVKHLDKACKSNIAQPPDNLMTFE</sequence>
<dbReference type="GO" id="GO:0005737">
    <property type="term" value="C:cytoplasm"/>
    <property type="evidence" value="ECO:0007669"/>
    <property type="project" value="UniProtKB-SubCell"/>
</dbReference>
<evidence type="ECO:0000259" key="9">
    <source>
        <dbReference type="PROSITE" id="PS50003"/>
    </source>
</evidence>
<dbReference type="KEGG" id="pmrn:116944948"/>
<accession>A0AAJ7TD84</accession>
<keyword evidence="3" id="KW-1003">Cell membrane</keyword>
<feature type="domain" description="PH" evidence="9">
    <location>
        <begin position="498"/>
        <end position="610"/>
    </location>
</feature>
<dbReference type="FunFam" id="1.10.840.10:FF:000010">
    <property type="entry name" value="ras-specific guanine nucleotide-releasing factor RalGPS1 isoform X1"/>
    <property type="match status" value="1"/>
</dbReference>
<dbReference type="InterPro" id="IPR008937">
    <property type="entry name" value="Ras-like_GEF"/>
</dbReference>
<dbReference type="GO" id="GO:0005886">
    <property type="term" value="C:plasma membrane"/>
    <property type="evidence" value="ECO:0007669"/>
    <property type="project" value="UniProtKB-SubCell"/>
</dbReference>
<evidence type="ECO:0000313" key="15">
    <source>
        <dbReference type="RefSeq" id="XP_032814817.1"/>
    </source>
</evidence>
<keyword evidence="5 7" id="KW-0344">Guanine-nucleotide releasing factor</keyword>